<dbReference type="AlphaFoldDB" id="A0A0F9KKW1"/>
<evidence type="ECO:0000256" key="2">
    <source>
        <dbReference type="ARBA" id="ARBA00012438"/>
    </source>
</evidence>
<dbReference type="EMBL" id="LAZR01013255">
    <property type="protein sequence ID" value="KKM22808.1"/>
    <property type="molecule type" value="Genomic_DNA"/>
</dbReference>
<evidence type="ECO:0000256" key="5">
    <source>
        <dbReference type="ARBA" id="ARBA00023012"/>
    </source>
</evidence>
<dbReference type="InterPro" id="IPR036890">
    <property type="entry name" value="HATPase_C_sf"/>
</dbReference>
<comment type="caution">
    <text evidence="7">The sequence shown here is derived from an EMBL/GenBank/DDBJ whole genome shotgun (WGS) entry which is preliminary data.</text>
</comment>
<keyword evidence="4" id="KW-0418">Kinase</keyword>
<gene>
    <name evidence="7" type="ORF">LCGC14_1621500</name>
</gene>
<evidence type="ECO:0000256" key="3">
    <source>
        <dbReference type="ARBA" id="ARBA00022679"/>
    </source>
</evidence>
<keyword evidence="5" id="KW-0902">Two-component regulatory system</keyword>
<comment type="catalytic activity">
    <reaction evidence="1">
        <text>ATP + protein L-histidine = ADP + protein N-phospho-L-histidine.</text>
        <dbReference type="EC" id="2.7.13.3"/>
    </reaction>
</comment>
<protein>
    <recommendedName>
        <fullName evidence="2">histidine kinase</fullName>
        <ecNumber evidence="2">2.7.13.3</ecNumber>
    </recommendedName>
</protein>
<dbReference type="SMART" id="SM00387">
    <property type="entry name" value="HATPase_c"/>
    <property type="match status" value="1"/>
</dbReference>
<sequence length="121" mass="13803">ELMESRRTLKEIAIDVDVDKDIRQYGDNRRISQIFRILIDNALKFSHEKSKIAITAIDHYKGKYNSKGNDGVIFIFKDFGIGISEEDRPQIFQRFFRAKNVEGIPGTGLGLSIAKDLINIS</sequence>
<organism evidence="7">
    <name type="scientific">marine sediment metagenome</name>
    <dbReference type="NCBI Taxonomy" id="412755"/>
    <lineage>
        <taxon>unclassified sequences</taxon>
        <taxon>metagenomes</taxon>
        <taxon>ecological metagenomes</taxon>
    </lineage>
</organism>
<dbReference type="InterPro" id="IPR005467">
    <property type="entry name" value="His_kinase_dom"/>
</dbReference>
<evidence type="ECO:0000259" key="6">
    <source>
        <dbReference type="PROSITE" id="PS50109"/>
    </source>
</evidence>
<reference evidence="7" key="1">
    <citation type="journal article" date="2015" name="Nature">
        <title>Complex archaea that bridge the gap between prokaryotes and eukaryotes.</title>
        <authorList>
            <person name="Spang A."/>
            <person name="Saw J.H."/>
            <person name="Jorgensen S.L."/>
            <person name="Zaremba-Niedzwiedzka K."/>
            <person name="Martijn J."/>
            <person name="Lind A.E."/>
            <person name="van Eijk R."/>
            <person name="Schleper C."/>
            <person name="Guy L."/>
            <person name="Ettema T.J."/>
        </authorList>
    </citation>
    <scope>NUCLEOTIDE SEQUENCE</scope>
</reference>
<dbReference type="InterPro" id="IPR050736">
    <property type="entry name" value="Sensor_HK_Regulatory"/>
</dbReference>
<evidence type="ECO:0000256" key="4">
    <source>
        <dbReference type="ARBA" id="ARBA00022777"/>
    </source>
</evidence>
<dbReference type="GO" id="GO:0004673">
    <property type="term" value="F:protein histidine kinase activity"/>
    <property type="evidence" value="ECO:0007669"/>
    <property type="project" value="UniProtKB-EC"/>
</dbReference>
<dbReference type="EC" id="2.7.13.3" evidence="2"/>
<dbReference type="Gene3D" id="3.30.565.10">
    <property type="entry name" value="Histidine kinase-like ATPase, C-terminal domain"/>
    <property type="match status" value="1"/>
</dbReference>
<name>A0A0F9KKW1_9ZZZZ</name>
<accession>A0A0F9KKW1</accession>
<dbReference type="InterPro" id="IPR004358">
    <property type="entry name" value="Sig_transdc_His_kin-like_C"/>
</dbReference>
<dbReference type="PRINTS" id="PR00344">
    <property type="entry name" value="BCTRLSENSOR"/>
</dbReference>
<feature type="domain" description="Histidine kinase" evidence="6">
    <location>
        <begin position="1"/>
        <end position="121"/>
    </location>
</feature>
<dbReference type="PANTHER" id="PTHR43711:SF26">
    <property type="entry name" value="SENSOR HISTIDINE KINASE RCSC"/>
    <property type="match status" value="1"/>
</dbReference>
<dbReference type="SUPFAM" id="SSF55874">
    <property type="entry name" value="ATPase domain of HSP90 chaperone/DNA topoisomerase II/histidine kinase"/>
    <property type="match status" value="1"/>
</dbReference>
<evidence type="ECO:0000256" key="1">
    <source>
        <dbReference type="ARBA" id="ARBA00000085"/>
    </source>
</evidence>
<evidence type="ECO:0000313" key="7">
    <source>
        <dbReference type="EMBL" id="KKM22808.1"/>
    </source>
</evidence>
<proteinExistence type="predicted"/>
<dbReference type="GO" id="GO:0000160">
    <property type="term" value="P:phosphorelay signal transduction system"/>
    <property type="evidence" value="ECO:0007669"/>
    <property type="project" value="UniProtKB-KW"/>
</dbReference>
<dbReference type="InterPro" id="IPR003594">
    <property type="entry name" value="HATPase_dom"/>
</dbReference>
<dbReference type="PANTHER" id="PTHR43711">
    <property type="entry name" value="TWO-COMPONENT HISTIDINE KINASE"/>
    <property type="match status" value="1"/>
</dbReference>
<keyword evidence="3" id="KW-0808">Transferase</keyword>
<feature type="non-terminal residue" evidence="7">
    <location>
        <position position="1"/>
    </location>
</feature>
<dbReference type="PROSITE" id="PS50109">
    <property type="entry name" value="HIS_KIN"/>
    <property type="match status" value="1"/>
</dbReference>
<dbReference type="Pfam" id="PF02518">
    <property type="entry name" value="HATPase_c"/>
    <property type="match status" value="1"/>
</dbReference>